<evidence type="ECO:0000313" key="2">
    <source>
        <dbReference type="Proteomes" id="UP001597263"/>
    </source>
</evidence>
<gene>
    <name evidence="1" type="ORF">ACFQ35_01745</name>
</gene>
<dbReference type="Proteomes" id="UP001597263">
    <property type="component" value="Unassembled WGS sequence"/>
</dbReference>
<keyword evidence="2" id="KW-1185">Reference proteome</keyword>
<dbReference type="RefSeq" id="WP_289388216.1">
    <property type="nucleotide sequence ID" value="NZ_JAUCBM010000010.1"/>
</dbReference>
<proteinExistence type="predicted"/>
<sequence length="54" mass="6296">MAKDFERKSTELAKKTGIYSVSHYNRQFWLSGEQAFDQNNELMRVTLDKASLVL</sequence>
<evidence type="ECO:0008006" key="3">
    <source>
        <dbReference type="Google" id="ProtNLM"/>
    </source>
</evidence>
<comment type="caution">
    <text evidence="1">The sequence shown here is derived from an EMBL/GenBank/DDBJ whole genome shotgun (WGS) entry which is preliminary data.</text>
</comment>
<organism evidence="1 2">
    <name type="scientific">Pseudochrobactrum kiredjianiae</name>
    <dbReference type="NCBI Taxonomy" id="386305"/>
    <lineage>
        <taxon>Bacteria</taxon>
        <taxon>Pseudomonadati</taxon>
        <taxon>Pseudomonadota</taxon>
        <taxon>Alphaproteobacteria</taxon>
        <taxon>Hyphomicrobiales</taxon>
        <taxon>Brucellaceae</taxon>
        <taxon>Pseudochrobactrum</taxon>
    </lineage>
</organism>
<evidence type="ECO:0000313" key="1">
    <source>
        <dbReference type="EMBL" id="MFD1225902.1"/>
    </source>
</evidence>
<name>A0ABW3UZU9_9HYPH</name>
<accession>A0ABW3UZU9</accession>
<reference evidence="2" key="1">
    <citation type="journal article" date="2019" name="Int. J. Syst. Evol. Microbiol.">
        <title>The Global Catalogue of Microorganisms (GCM) 10K type strain sequencing project: providing services to taxonomists for standard genome sequencing and annotation.</title>
        <authorList>
            <consortium name="The Broad Institute Genomics Platform"/>
            <consortium name="The Broad Institute Genome Sequencing Center for Infectious Disease"/>
            <person name="Wu L."/>
            <person name="Ma J."/>
        </authorList>
    </citation>
    <scope>NUCLEOTIDE SEQUENCE [LARGE SCALE GENOMIC DNA]</scope>
    <source>
        <strain evidence="2">CCUG 49584</strain>
    </source>
</reference>
<dbReference type="EMBL" id="JBHTMA010000004">
    <property type="protein sequence ID" value="MFD1225902.1"/>
    <property type="molecule type" value="Genomic_DNA"/>
</dbReference>
<protein>
    <recommendedName>
        <fullName evidence="3">Transposase</fullName>
    </recommendedName>
</protein>